<keyword evidence="3 8" id="KW-1134">Transmembrane beta strand</keyword>
<dbReference type="InterPro" id="IPR012910">
    <property type="entry name" value="Plug_dom"/>
</dbReference>
<keyword evidence="7 8" id="KW-0998">Cell outer membrane</keyword>
<sequence length="823" mass="88989">MTKVGRGRNGGIEQRVIVVHAADTKRTRRSAIPYAALSAGIAISLSTAGQSASAQEATAQRGSSRVLYTIEVTSPRVQQRRATAPAASAPRQAQPRRTPRVAAEPVGVPSQGGPQGYVVPTASSPKQTAPLLDTPQTVTVVPQQIIREQGARNLTEVLRNTPGISFDAGENGFSTSTNNFKLRGFDGSGNIFFDGARDSGTYTRDTFNVDRVEVFKGPAMENGRGGAGGYVNLVSKVPWLANVTQGDVSFGFAQGGQQAQKRGTIDMNYIVAPNTAFRLNAMIEQSGIPGRDVAENRTWGIAPSLAFGLGTDLRAYVSYEHLTRRDRPDWGIPGAGVKGMFRYDPLAASASKDNFYGLRSDFDNVDSDAVLGRVEYDITKHVTISNQTRWSTVDRSSQYTVPTGFTPATRVVSTQRQFYDRRNTSVSNLTNVSASFDTGQLQHKVSAGLEFTQEESNALRFGTQNSNTDLFNPNPDRAIAAPLLPTFTNGIKINTVAAYVFDTIKLNEQWSIMGGLRAEKYKVDIDSRTIAGLPSGLNGSESDVTLGGKTAIVYKPTRYSSIYGAFGVSYLPPGSYLSNPDISRPDDNAFPGFVAGADPTRFHNYEVGTKVDFFGGRLSTTAAIFRTEKRNAPITGRDVGDTVDSLKGYGQQIVQGIEFGAAGQITPAWSVFGGLLFMQSERKHSAYLDDVRRRANPADYAPFLTTSGNELAFTPNVSGNLWTTYKFISTGWTLGAGVNFASESFLGRPDDANRIIPNGQFGMLPGYAAFNLMASYDIQKDVVLRLNVDNVADNRYAVSSNWNGSRAAIAAGRVYRVSTSFKF</sequence>
<evidence type="ECO:0000256" key="1">
    <source>
        <dbReference type="ARBA" id="ARBA00004571"/>
    </source>
</evidence>
<evidence type="ECO:0000313" key="14">
    <source>
        <dbReference type="Proteomes" id="UP000682843"/>
    </source>
</evidence>
<keyword evidence="13" id="KW-0675">Receptor</keyword>
<dbReference type="PANTHER" id="PTHR32552">
    <property type="entry name" value="FERRICHROME IRON RECEPTOR-RELATED"/>
    <property type="match status" value="1"/>
</dbReference>
<dbReference type="Proteomes" id="UP000682843">
    <property type="component" value="Chromosome"/>
</dbReference>
<keyword evidence="6 8" id="KW-0472">Membrane</keyword>
<dbReference type="InterPro" id="IPR039426">
    <property type="entry name" value="TonB-dep_rcpt-like"/>
</dbReference>
<evidence type="ECO:0000256" key="10">
    <source>
        <dbReference type="SAM" id="MobiDB-lite"/>
    </source>
</evidence>
<evidence type="ECO:0000256" key="4">
    <source>
        <dbReference type="ARBA" id="ARBA00022692"/>
    </source>
</evidence>
<dbReference type="InterPro" id="IPR036942">
    <property type="entry name" value="Beta-barrel_TonB_sf"/>
</dbReference>
<evidence type="ECO:0000256" key="2">
    <source>
        <dbReference type="ARBA" id="ARBA00022448"/>
    </source>
</evidence>
<dbReference type="PROSITE" id="PS52016">
    <property type="entry name" value="TONB_DEPENDENT_REC_3"/>
    <property type="match status" value="1"/>
</dbReference>
<evidence type="ECO:0000256" key="6">
    <source>
        <dbReference type="ARBA" id="ARBA00023136"/>
    </source>
</evidence>
<feature type="domain" description="TonB-dependent receptor plug" evidence="12">
    <location>
        <begin position="131"/>
        <end position="229"/>
    </location>
</feature>
<evidence type="ECO:0000259" key="12">
    <source>
        <dbReference type="Pfam" id="PF07715"/>
    </source>
</evidence>
<reference evidence="13 14" key="1">
    <citation type="submission" date="2019-02" db="EMBL/GenBank/DDBJ databases">
        <title>Emended description of the genus Rhodopseudomonas and description of Rhodopseudomonas albus sp. nov., a non-phototrophic, heavy-metal-tolerant bacterium isolated from garden soil.</title>
        <authorList>
            <person name="Bao Z."/>
            <person name="Cao W.W."/>
            <person name="Sato Y."/>
            <person name="Nishizawa T."/>
            <person name="Zhao J."/>
            <person name="Guo Y."/>
            <person name="Ohta H."/>
        </authorList>
    </citation>
    <scope>NUCLEOTIDE SEQUENCE [LARGE SCALE GENOMIC DNA]</scope>
    <source>
        <strain evidence="13 14">SK50-23</strain>
    </source>
</reference>
<keyword evidence="4 8" id="KW-0812">Transmembrane</keyword>
<evidence type="ECO:0000256" key="5">
    <source>
        <dbReference type="ARBA" id="ARBA00023077"/>
    </source>
</evidence>
<evidence type="ECO:0000256" key="7">
    <source>
        <dbReference type="ARBA" id="ARBA00023237"/>
    </source>
</evidence>
<dbReference type="InterPro" id="IPR000531">
    <property type="entry name" value="Beta-barrel_TonB"/>
</dbReference>
<dbReference type="PANTHER" id="PTHR32552:SF83">
    <property type="entry name" value="BLR3904 PROTEIN"/>
    <property type="match status" value="1"/>
</dbReference>
<feature type="domain" description="TonB-dependent receptor-like beta-barrel" evidence="11">
    <location>
        <begin position="309"/>
        <end position="791"/>
    </location>
</feature>
<feature type="compositionally biased region" description="Low complexity" evidence="10">
    <location>
        <begin position="80"/>
        <end position="113"/>
    </location>
</feature>
<organism evidence="13 14">
    <name type="scientific">Tardiphaga alba</name>
    <dbReference type="NCBI Taxonomy" id="340268"/>
    <lineage>
        <taxon>Bacteria</taxon>
        <taxon>Pseudomonadati</taxon>
        <taxon>Pseudomonadota</taxon>
        <taxon>Alphaproteobacteria</taxon>
        <taxon>Hyphomicrobiales</taxon>
        <taxon>Nitrobacteraceae</taxon>
        <taxon>Tardiphaga</taxon>
    </lineage>
</organism>
<name>A0ABX8A9B5_9BRAD</name>
<evidence type="ECO:0000256" key="3">
    <source>
        <dbReference type="ARBA" id="ARBA00022452"/>
    </source>
</evidence>
<dbReference type="SUPFAM" id="SSF56935">
    <property type="entry name" value="Porins"/>
    <property type="match status" value="1"/>
</dbReference>
<dbReference type="Pfam" id="PF07715">
    <property type="entry name" value="Plug"/>
    <property type="match status" value="1"/>
</dbReference>
<dbReference type="RefSeq" id="WP_211908772.1">
    <property type="nucleotide sequence ID" value="NZ_CP036498.1"/>
</dbReference>
<protein>
    <submittedName>
        <fullName evidence="13">TonB-dependent receptor</fullName>
    </submittedName>
</protein>
<dbReference type="EMBL" id="CP036498">
    <property type="protein sequence ID" value="QUS40194.1"/>
    <property type="molecule type" value="Genomic_DNA"/>
</dbReference>
<evidence type="ECO:0000256" key="9">
    <source>
        <dbReference type="RuleBase" id="RU003357"/>
    </source>
</evidence>
<accession>A0ABX8A9B5</accession>
<evidence type="ECO:0000313" key="13">
    <source>
        <dbReference type="EMBL" id="QUS40194.1"/>
    </source>
</evidence>
<evidence type="ECO:0000259" key="11">
    <source>
        <dbReference type="Pfam" id="PF00593"/>
    </source>
</evidence>
<evidence type="ECO:0000256" key="8">
    <source>
        <dbReference type="PROSITE-ProRule" id="PRU01360"/>
    </source>
</evidence>
<proteinExistence type="inferred from homology"/>
<keyword evidence="5 9" id="KW-0798">TonB box</keyword>
<keyword evidence="14" id="KW-1185">Reference proteome</keyword>
<comment type="subcellular location">
    <subcellularLocation>
        <location evidence="1 8">Cell outer membrane</location>
        <topology evidence="1 8">Multi-pass membrane protein</topology>
    </subcellularLocation>
</comment>
<feature type="region of interest" description="Disordered" evidence="10">
    <location>
        <begin position="76"/>
        <end position="113"/>
    </location>
</feature>
<dbReference type="CDD" id="cd01347">
    <property type="entry name" value="ligand_gated_channel"/>
    <property type="match status" value="1"/>
</dbReference>
<keyword evidence="2 8" id="KW-0813">Transport</keyword>
<dbReference type="Gene3D" id="2.40.170.20">
    <property type="entry name" value="TonB-dependent receptor, beta-barrel domain"/>
    <property type="match status" value="1"/>
</dbReference>
<dbReference type="InterPro" id="IPR037066">
    <property type="entry name" value="Plug_dom_sf"/>
</dbReference>
<dbReference type="Pfam" id="PF00593">
    <property type="entry name" value="TonB_dep_Rec_b-barrel"/>
    <property type="match status" value="1"/>
</dbReference>
<dbReference type="Gene3D" id="2.170.130.10">
    <property type="entry name" value="TonB-dependent receptor, plug domain"/>
    <property type="match status" value="1"/>
</dbReference>
<gene>
    <name evidence="13" type="ORF">RPMA_16150</name>
</gene>
<comment type="similarity">
    <text evidence="8 9">Belongs to the TonB-dependent receptor family.</text>
</comment>